<sequence>MLINELPDDCLLTIFDQFNDLHHLIACFKVCVKWSHLIAKRAKKVEYFRGFIHILINLLIEEIFIFRLLYLIDVASLSSLFPNLIVAEFSEKFQEKLKFEDIAVFVRKHEPLKGMITSCVAMEDCSDKLEMLAPECSELGILQERIRFRQFGIRDFCLVDFKSDARYRQNLERLQILINGSFLNGPVLEKLKVVVLSSYGFDLGNIFYGFQFLDSCPNLQSAHITINSRTVLVDETIKHECLQDLVIHCSSYKCPNLKHLALRRQGSMRDEHIEQLVHILPDLVIFDIRGCFGVTQRAVNYVQNYFERNGRSTKFYWKGNRHEIASDWPQLYTKRQEICQGFDFMERYFLEYRLASDV</sequence>
<organism evidence="1 2">
    <name type="scientific">Tetranychus urticae</name>
    <name type="common">Two-spotted spider mite</name>
    <dbReference type="NCBI Taxonomy" id="32264"/>
    <lineage>
        <taxon>Eukaryota</taxon>
        <taxon>Metazoa</taxon>
        <taxon>Ecdysozoa</taxon>
        <taxon>Arthropoda</taxon>
        <taxon>Chelicerata</taxon>
        <taxon>Arachnida</taxon>
        <taxon>Acari</taxon>
        <taxon>Acariformes</taxon>
        <taxon>Trombidiformes</taxon>
        <taxon>Prostigmata</taxon>
        <taxon>Eleutherengona</taxon>
        <taxon>Raphignathae</taxon>
        <taxon>Tetranychoidea</taxon>
        <taxon>Tetranychidae</taxon>
        <taxon>Tetranychus</taxon>
    </lineage>
</organism>
<dbReference type="AlphaFoldDB" id="T1L4T2"/>
<reference evidence="1" key="2">
    <citation type="submission" date="2015-06" db="UniProtKB">
        <authorList>
            <consortium name="EnsemblMetazoa"/>
        </authorList>
    </citation>
    <scope>IDENTIFICATION</scope>
</reference>
<evidence type="ECO:0000313" key="2">
    <source>
        <dbReference type="Proteomes" id="UP000015104"/>
    </source>
</evidence>
<evidence type="ECO:0008006" key="3">
    <source>
        <dbReference type="Google" id="ProtNLM"/>
    </source>
</evidence>
<dbReference type="Proteomes" id="UP000015104">
    <property type="component" value="Unassembled WGS sequence"/>
</dbReference>
<dbReference type="SUPFAM" id="SSF52047">
    <property type="entry name" value="RNI-like"/>
    <property type="match status" value="1"/>
</dbReference>
<name>T1L4T2_TETUR</name>
<dbReference type="InterPro" id="IPR032675">
    <property type="entry name" value="LRR_dom_sf"/>
</dbReference>
<protein>
    <recommendedName>
        <fullName evidence="3">F-box domain-containing protein</fullName>
    </recommendedName>
</protein>
<evidence type="ECO:0000313" key="1">
    <source>
        <dbReference type="EnsemblMetazoa" id="tetur411g00020.1"/>
    </source>
</evidence>
<reference evidence="2" key="1">
    <citation type="submission" date="2011-08" db="EMBL/GenBank/DDBJ databases">
        <authorList>
            <person name="Rombauts S."/>
        </authorList>
    </citation>
    <scope>NUCLEOTIDE SEQUENCE</scope>
    <source>
        <strain evidence="2">London</strain>
    </source>
</reference>
<dbReference type="EMBL" id="CAEY01001165">
    <property type="status" value="NOT_ANNOTATED_CDS"/>
    <property type="molecule type" value="Genomic_DNA"/>
</dbReference>
<dbReference type="EnsemblMetazoa" id="tetur411g00020.1">
    <property type="protein sequence ID" value="tetur411g00020.1"/>
    <property type="gene ID" value="tetur411g00020"/>
</dbReference>
<keyword evidence="2" id="KW-1185">Reference proteome</keyword>
<dbReference type="HOGENOM" id="CLU_029073_1_0_1"/>
<accession>T1L4T2</accession>
<proteinExistence type="predicted"/>
<dbReference type="Gene3D" id="3.80.10.10">
    <property type="entry name" value="Ribonuclease Inhibitor"/>
    <property type="match status" value="1"/>
</dbReference>